<dbReference type="Proteomes" id="UP000317043">
    <property type="component" value="Unassembled WGS sequence"/>
</dbReference>
<name>A0A543ARZ3_9ACTN</name>
<evidence type="ECO:0000313" key="1">
    <source>
        <dbReference type="EMBL" id="TQL75348.1"/>
    </source>
</evidence>
<proteinExistence type="predicted"/>
<accession>A0A543ARZ3</accession>
<organism evidence="1 2">
    <name type="scientific">Stackebrandtia endophytica</name>
    <dbReference type="NCBI Taxonomy" id="1496996"/>
    <lineage>
        <taxon>Bacteria</taxon>
        <taxon>Bacillati</taxon>
        <taxon>Actinomycetota</taxon>
        <taxon>Actinomycetes</taxon>
        <taxon>Glycomycetales</taxon>
        <taxon>Glycomycetaceae</taxon>
        <taxon>Stackebrandtia</taxon>
    </lineage>
</organism>
<reference evidence="1 2" key="1">
    <citation type="submission" date="2019-06" db="EMBL/GenBank/DDBJ databases">
        <title>Sequencing the genomes of 1000 actinobacteria strains.</title>
        <authorList>
            <person name="Klenk H.-P."/>
        </authorList>
    </citation>
    <scope>NUCLEOTIDE SEQUENCE [LARGE SCALE GENOMIC DNA]</scope>
    <source>
        <strain evidence="1 2">DSM 45928</strain>
    </source>
</reference>
<evidence type="ECO:0000313" key="2">
    <source>
        <dbReference type="Proteomes" id="UP000317043"/>
    </source>
</evidence>
<protein>
    <submittedName>
        <fullName evidence="1">Uncharacterized protein</fullName>
    </submittedName>
</protein>
<dbReference type="EMBL" id="VFOW01000001">
    <property type="protein sequence ID" value="TQL75348.1"/>
    <property type="molecule type" value="Genomic_DNA"/>
</dbReference>
<gene>
    <name evidence="1" type="ORF">FB566_0846</name>
</gene>
<dbReference type="RefSeq" id="WP_142035126.1">
    <property type="nucleotide sequence ID" value="NZ_JBHTGS010000001.1"/>
</dbReference>
<dbReference type="InParanoid" id="A0A543ARZ3"/>
<comment type="caution">
    <text evidence="1">The sequence shown here is derived from an EMBL/GenBank/DDBJ whole genome shotgun (WGS) entry which is preliminary data.</text>
</comment>
<sequence>MTMTQETKQTAIAPVARGDIESALDAIRGVTRVARRDDLNTNPRWAAVQSHLDAAEARLWELLEDIAEASHTRVSELTRLRIIRATGKQLIARFTIPGDVETALTSAFDAVTRLKHDQAEGYLARLAWLDLARAVYAYREPLGTLLIHTGCRVDRALGERIADHAAALTPIITGLIDTGDQMSGAMAVALVDNAQTILASIVDGSKVDEATVVLRPSGEPPDPTVPWTALGEHIEQIDAEVEALTDPASHGVAMALRAAADRLVSARTRLPVDTDTATGVEVDHA</sequence>
<dbReference type="AlphaFoldDB" id="A0A543ARZ3"/>
<keyword evidence="2" id="KW-1185">Reference proteome</keyword>